<dbReference type="eggNOG" id="COG4942">
    <property type="taxonomic scope" value="Bacteria"/>
</dbReference>
<gene>
    <name evidence="3" type="ordered locus">AAur_0801</name>
</gene>
<feature type="transmembrane region" description="Helical" evidence="2">
    <location>
        <begin position="71"/>
        <end position="93"/>
    </location>
</feature>
<evidence type="ECO:0008006" key="5">
    <source>
        <dbReference type="Google" id="ProtNLM"/>
    </source>
</evidence>
<dbReference type="AlphaFoldDB" id="A1R2Y8"/>
<feature type="region of interest" description="Disordered" evidence="1">
    <location>
        <begin position="1"/>
        <end position="67"/>
    </location>
</feature>
<dbReference type="EMBL" id="CP000474">
    <property type="protein sequence ID" value="ABM07807.1"/>
    <property type="molecule type" value="Genomic_DNA"/>
</dbReference>
<evidence type="ECO:0000313" key="3">
    <source>
        <dbReference type="EMBL" id="ABM07807.1"/>
    </source>
</evidence>
<keyword evidence="2" id="KW-0472">Membrane</keyword>
<dbReference type="HOGENOM" id="CLU_968549_0_0_11"/>
<dbReference type="InterPro" id="IPR023346">
    <property type="entry name" value="Lysozyme-like_dom_sf"/>
</dbReference>
<feature type="compositionally biased region" description="Polar residues" evidence="1">
    <location>
        <begin position="47"/>
        <end position="56"/>
    </location>
</feature>
<keyword evidence="4" id="KW-1185">Reference proteome</keyword>
<name>A1R2Y8_PAEAT</name>
<evidence type="ECO:0000256" key="1">
    <source>
        <dbReference type="SAM" id="MobiDB-lite"/>
    </source>
</evidence>
<proteinExistence type="predicted"/>
<dbReference type="SUPFAM" id="SSF53955">
    <property type="entry name" value="Lysozyme-like"/>
    <property type="match status" value="1"/>
</dbReference>
<protein>
    <recommendedName>
        <fullName evidence="5">Transglycosylase SLT domain-containing protein</fullName>
    </recommendedName>
</protein>
<evidence type="ECO:0000313" key="4">
    <source>
        <dbReference type="Proteomes" id="UP000000637"/>
    </source>
</evidence>
<organism evidence="3 4">
    <name type="scientific">Paenarthrobacter aurescens (strain TC1)</name>
    <dbReference type="NCBI Taxonomy" id="290340"/>
    <lineage>
        <taxon>Bacteria</taxon>
        <taxon>Bacillati</taxon>
        <taxon>Actinomycetota</taxon>
        <taxon>Actinomycetes</taxon>
        <taxon>Micrococcales</taxon>
        <taxon>Micrococcaceae</taxon>
        <taxon>Paenarthrobacter</taxon>
    </lineage>
</organism>
<accession>A1R2Y8</accession>
<keyword evidence="2" id="KW-1133">Transmembrane helix</keyword>
<dbReference type="Proteomes" id="UP000000637">
    <property type="component" value="Chromosome"/>
</dbReference>
<evidence type="ECO:0000256" key="2">
    <source>
        <dbReference type="SAM" id="Phobius"/>
    </source>
</evidence>
<sequence>MKPQRDARPDDLIRTRQLTPQAPRGNHMSEFNDQTRPSARRRDENNAPLTKSQSVLKNAARQGKSGHRMSVVAGVVAAALGVASLGTAANAALTLPEASRVAGTQASAQVNSNKSAEISASLNAAAEKGATDRAAADAAAKAAAEKAAAEKAAADQAAAAQAAAEKAAADQAAAQVAAEKAAADAAAKQAADAAAAAAAAEAAAAAAAPKAVDDPAAAKAYALSILGNYGWGAGEMAALNTLWEKESNWKTTAMNASSGAYGIVQSLPASKMATAGADWETNYQTQIKWGLNYIKERYGSPSAALGFHLANNWY</sequence>
<reference evidence="3 4" key="1">
    <citation type="journal article" date="2006" name="PLoS Genet.">
        <title>Secrets of soil survival revealed by the genome sequence of Arthrobacter aurescens TC1.</title>
        <authorList>
            <person name="Mongodin E.F."/>
            <person name="Shapir N."/>
            <person name="Daugherty S.C."/>
            <person name="DeBoy R.T."/>
            <person name="Emerson J.B."/>
            <person name="Shvartzbeyn A."/>
            <person name="Radune D."/>
            <person name="Vamathevan J."/>
            <person name="Riggs F."/>
            <person name="Grinberg V."/>
            <person name="Khouri H."/>
            <person name="Wackett L.P."/>
            <person name="Nelson K.E."/>
            <person name="Sadowsky M.J."/>
        </authorList>
    </citation>
    <scope>NUCLEOTIDE SEQUENCE [LARGE SCALE GENOMIC DNA]</scope>
    <source>
        <strain evidence="3 4">TC1</strain>
    </source>
</reference>
<feature type="compositionally biased region" description="Basic and acidic residues" evidence="1">
    <location>
        <begin position="1"/>
        <end position="14"/>
    </location>
</feature>
<keyword evidence="2" id="KW-0812">Transmembrane</keyword>
<dbReference type="KEGG" id="aau:AAur_0801"/>
<dbReference type="STRING" id="290340.AAur_0801"/>